<dbReference type="SUPFAM" id="SSF47384">
    <property type="entry name" value="Homodimeric domain of signal transducing histidine kinase"/>
    <property type="match status" value="1"/>
</dbReference>
<accession>A0A1Z4GD75</accession>
<evidence type="ECO:0000256" key="1">
    <source>
        <dbReference type="ARBA" id="ARBA00000085"/>
    </source>
</evidence>
<dbReference type="SUPFAM" id="SSF52172">
    <property type="entry name" value="CheY-like"/>
    <property type="match status" value="1"/>
</dbReference>
<dbReference type="AlphaFoldDB" id="A0A1Z4GD75"/>
<dbReference type="Proteomes" id="UP000218287">
    <property type="component" value="Chromosome"/>
</dbReference>
<dbReference type="InterPro" id="IPR004358">
    <property type="entry name" value="Sig_transdc_His_kin-like_C"/>
</dbReference>
<organism evidence="12 13">
    <name type="scientific">Anabaenopsis circularis NIES-21</name>
    <dbReference type="NCBI Taxonomy" id="1085406"/>
    <lineage>
        <taxon>Bacteria</taxon>
        <taxon>Bacillati</taxon>
        <taxon>Cyanobacteriota</taxon>
        <taxon>Cyanophyceae</taxon>
        <taxon>Nostocales</taxon>
        <taxon>Nodulariaceae</taxon>
        <taxon>Anabaenopsis</taxon>
    </lineage>
</organism>
<keyword evidence="5 12" id="KW-0418">Kinase</keyword>
<name>A0A1Z4GD75_9CYAN</name>
<feature type="domain" description="Response regulatory" evidence="11">
    <location>
        <begin position="659"/>
        <end position="777"/>
    </location>
</feature>
<dbReference type="CDD" id="cd00082">
    <property type="entry name" value="HisKA"/>
    <property type="match status" value="1"/>
</dbReference>
<dbReference type="Pfam" id="PF02518">
    <property type="entry name" value="HATPase_c"/>
    <property type="match status" value="1"/>
</dbReference>
<keyword evidence="9" id="KW-1133">Transmembrane helix</keyword>
<comment type="catalytic activity">
    <reaction evidence="1">
        <text>ATP + protein L-histidine = ADP + protein N-phospho-L-histidine.</text>
        <dbReference type="EC" id="2.7.13.3"/>
    </reaction>
</comment>
<keyword evidence="5 12" id="KW-0808">Transferase</keyword>
<feature type="domain" description="Histidine kinase" evidence="10">
    <location>
        <begin position="417"/>
        <end position="634"/>
    </location>
</feature>
<dbReference type="EMBL" id="AP018174">
    <property type="protein sequence ID" value="BAY15427.1"/>
    <property type="molecule type" value="Genomic_DNA"/>
</dbReference>
<keyword evidence="6" id="KW-0902">Two-component regulatory system</keyword>
<dbReference type="CDD" id="cd18774">
    <property type="entry name" value="PDC2_HK_sensor"/>
    <property type="match status" value="1"/>
</dbReference>
<reference evidence="12 13" key="1">
    <citation type="submission" date="2017-06" db="EMBL/GenBank/DDBJ databases">
        <title>Genome sequencing of cyanobaciteial culture collection at National Institute for Environmental Studies (NIES).</title>
        <authorList>
            <person name="Hirose Y."/>
            <person name="Shimura Y."/>
            <person name="Fujisawa T."/>
            <person name="Nakamura Y."/>
            <person name="Kawachi M."/>
        </authorList>
    </citation>
    <scope>NUCLEOTIDE SEQUENCE [LARGE SCALE GENOMIC DNA]</scope>
    <source>
        <strain evidence="12 13">NIES-21</strain>
    </source>
</reference>
<dbReference type="PANTHER" id="PTHR43547">
    <property type="entry name" value="TWO-COMPONENT HISTIDINE KINASE"/>
    <property type="match status" value="1"/>
</dbReference>
<dbReference type="PROSITE" id="PS50109">
    <property type="entry name" value="HIS_KIN"/>
    <property type="match status" value="1"/>
</dbReference>
<dbReference type="PANTHER" id="PTHR43547:SF2">
    <property type="entry name" value="HYBRID SIGNAL TRANSDUCTION HISTIDINE KINASE C"/>
    <property type="match status" value="1"/>
</dbReference>
<dbReference type="InterPro" id="IPR005467">
    <property type="entry name" value="His_kinase_dom"/>
</dbReference>
<dbReference type="FunFam" id="3.30.565.10:FF:000010">
    <property type="entry name" value="Sensor histidine kinase RcsC"/>
    <property type="match status" value="1"/>
</dbReference>
<dbReference type="SMART" id="SM00387">
    <property type="entry name" value="HATPase_c"/>
    <property type="match status" value="1"/>
</dbReference>
<evidence type="ECO:0000313" key="13">
    <source>
        <dbReference type="Proteomes" id="UP000218287"/>
    </source>
</evidence>
<dbReference type="InterPro" id="IPR036890">
    <property type="entry name" value="HATPase_C_sf"/>
</dbReference>
<dbReference type="EC" id="2.7.13.3" evidence="3"/>
<dbReference type="Gene3D" id="1.10.287.130">
    <property type="match status" value="1"/>
</dbReference>
<dbReference type="InterPro" id="IPR003661">
    <property type="entry name" value="HisK_dim/P_dom"/>
</dbReference>
<evidence type="ECO:0000256" key="2">
    <source>
        <dbReference type="ARBA" id="ARBA00006402"/>
    </source>
</evidence>
<evidence type="ECO:0000313" key="12">
    <source>
        <dbReference type="EMBL" id="BAY15427.1"/>
    </source>
</evidence>
<evidence type="ECO:0000256" key="6">
    <source>
        <dbReference type="ARBA" id="ARBA00023012"/>
    </source>
</evidence>
<dbReference type="InterPro" id="IPR003594">
    <property type="entry name" value="HATPase_dom"/>
</dbReference>
<dbReference type="PROSITE" id="PS50110">
    <property type="entry name" value="RESPONSE_REGULATORY"/>
    <property type="match status" value="1"/>
</dbReference>
<dbReference type="Gene3D" id="3.30.565.10">
    <property type="entry name" value="Histidine kinase-like ATPase, C-terminal domain"/>
    <property type="match status" value="1"/>
</dbReference>
<evidence type="ECO:0000256" key="7">
    <source>
        <dbReference type="ARBA" id="ARBA00074306"/>
    </source>
</evidence>
<evidence type="ECO:0000256" key="5">
    <source>
        <dbReference type="ARBA" id="ARBA00022777"/>
    </source>
</evidence>
<dbReference type="Pfam" id="PF00072">
    <property type="entry name" value="Response_reg"/>
    <property type="match status" value="1"/>
</dbReference>
<comment type="similarity">
    <text evidence="2">In the N-terminal section; belongs to the phytochrome family.</text>
</comment>
<keyword evidence="9" id="KW-0812">Transmembrane</keyword>
<dbReference type="Gene3D" id="3.40.50.2300">
    <property type="match status" value="1"/>
</dbReference>
<evidence type="ECO:0000256" key="3">
    <source>
        <dbReference type="ARBA" id="ARBA00012438"/>
    </source>
</evidence>
<feature type="transmembrane region" description="Helical" evidence="9">
    <location>
        <begin position="45"/>
        <end position="67"/>
    </location>
</feature>
<dbReference type="InterPro" id="IPR011006">
    <property type="entry name" value="CheY-like_superfamily"/>
</dbReference>
<keyword evidence="13" id="KW-1185">Reference proteome</keyword>
<feature type="transmembrane region" description="Helical" evidence="9">
    <location>
        <begin position="313"/>
        <end position="335"/>
    </location>
</feature>
<dbReference type="InterPro" id="IPR036097">
    <property type="entry name" value="HisK_dim/P_sf"/>
</dbReference>
<evidence type="ECO:0000256" key="8">
    <source>
        <dbReference type="PROSITE-ProRule" id="PRU00169"/>
    </source>
</evidence>
<proteinExistence type="inferred from homology"/>
<feature type="modified residue" description="4-aspartylphosphate" evidence="8">
    <location>
        <position position="708"/>
    </location>
</feature>
<dbReference type="SMART" id="SM00388">
    <property type="entry name" value="HisKA"/>
    <property type="match status" value="1"/>
</dbReference>
<keyword evidence="4 8" id="KW-0597">Phosphoprotein</keyword>
<protein>
    <recommendedName>
        <fullName evidence="7">Circadian input-output histidine kinase CikA</fullName>
        <ecNumber evidence="3">2.7.13.3</ecNumber>
    </recommendedName>
</protein>
<evidence type="ECO:0000256" key="9">
    <source>
        <dbReference type="SAM" id="Phobius"/>
    </source>
</evidence>
<evidence type="ECO:0000259" key="11">
    <source>
        <dbReference type="PROSITE" id="PS50110"/>
    </source>
</evidence>
<dbReference type="Gene3D" id="3.30.450.20">
    <property type="entry name" value="PAS domain"/>
    <property type="match status" value="1"/>
</dbReference>
<dbReference type="SUPFAM" id="SSF55874">
    <property type="entry name" value="ATPase domain of HSP90 chaperone/DNA topoisomerase II/histidine kinase"/>
    <property type="match status" value="1"/>
</dbReference>
<sequence length="782" mass="86072">MCFQQKSVRRSNKTKLPLDLGAGLRNQSINFSLNVFGDRTLTLKWHLVLLVAGTLLPVVFFAVAVVYKLSLNERAASERRLVLAARNLTQDVEREVSSTTRTLQALAASDRLDNNELKAFYNEAKRTVQTQPTWFNVILLTPDGRQLVNTSYPFGASLPLVNEPESLRYVVKTHQPTVGYLVLGGVKRKLAFPIRVPVIRDGKLRYVLNAVITPQALASVIKTQTPVDGEWTRTVVDGRGIVVARTRSPRRFVGKPSTPSFLKRITATTEGVYRDTTLEGAPVYLAFKRASFFDWTTAVVVPIEMIENPTRRAMWLVIGSGLVLLVVSGVGAFMLSHRISQGIAEAADAAEALAQGEYPCISPSSIQEVALLGKALEMSADLLAQRQRERDEHLTQVEAARTLAETANRLKDEFLITVSHELRTPLNAICGWAQLLITGRLNPEKTQQAIAIIERNAKIQAQLVNDLLDTSRIIIGKLRLEPQPLNLATVIVCAIDSVRHAAEVKNIDLQLQLAQVDLVLGDPNRLQQVVWNLLSNAVKFTPQGGRIEVQLQQANSQVEIIVRDTGVGIKTEFLPHVFERFRQADGSTTREFGGLGLGLAIARHLVEMHGGTVQADSEGQGKGATFTIQLPVMVSKENISTAPIKPVEPKNLHRLEGVRVLVVDDETDARDIISAVLIQQGAEVRTCGSAAEALKEVLAWKPTVILSDIGMPQEDGYNFMQKVRQWEREVGVHIPAVAVTAFTREEDRLKAIAAGYQTHIPKPIEPTHLATVVASLIADIKV</sequence>
<dbReference type="CDD" id="cd17580">
    <property type="entry name" value="REC_2_DhkD-like"/>
    <property type="match status" value="1"/>
</dbReference>
<gene>
    <name evidence="12" type="ORF">NIES21_12440</name>
</gene>
<dbReference type="CDD" id="cd16922">
    <property type="entry name" value="HATPase_EvgS-ArcB-TorS-like"/>
    <property type="match status" value="1"/>
</dbReference>
<dbReference type="InterPro" id="IPR001789">
    <property type="entry name" value="Sig_transdc_resp-reg_receiver"/>
</dbReference>
<dbReference type="PRINTS" id="PR00344">
    <property type="entry name" value="BCTRLSENSOR"/>
</dbReference>
<keyword evidence="9" id="KW-0472">Membrane</keyword>
<dbReference type="SMART" id="SM00448">
    <property type="entry name" value="REC"/>
    <property type="match status" value="1"/>
</dbReference>
<dbReference type="Pfam" id="PF00512">
    <property type="entry name" value="HisKA"/>
    <property type="match status" value="1"/>
</dbReference>
<evidence type="ECO:0000259" key="10">
    <source>
        <dbReference type="PROSITE" id="PS50109"/>
    </source>
</evidence>
<evidence type="ECO:0000256" key="4">
    <source>
        <dbReference type="ARBA" id="ARBA00022553"/>
    </source>
</evidence>
<dbReference type="GO" id="GO:0000155">
    <property type="term" value="F:phosphorelay sensor kinase activity"/>
    <property type="evidence" value="ECO:0007669"/>
    <property type="project" value="InterPro"/>
</dbReference>
<dbReference type="Gene3D" id="6.10.340.10">
    <property type="match status" value="1"/>
</dbReference>